<accession>A0A0R2KTL1</accession>
<dbReference type="Pfam" id="PF00583">
    <property type="entry name" value="Acetyltransf_1"/>
    <property type="match status" value="1"/>
</dbReference>
<dbReference type="eggNOG" id="COG2153">
    <property type="taxonomic scope" value="Bacteria"/>
</dbReference>
<keyword evidence="3" id="KW-1185">Reference proteome</keyword>
<feature type="domain" description="N-acetyltransferase" evidence="1">
    <location>
        <begin position="1"/>
        <end position="140"/>
    </location>
</feature>
<dbReference type="AlphaFoldDB" id="A0A0R2KTL1"/>
<dbReference type="Proteomes" id="UP000051500">
    <property type="component" value="Unassembled WGS sequence"/>
</dbReference>
<dbReference type="PROSITE" id="PS51186">
    <property type="entry name" value="GNAT"/>
    <property type="match status" value="1"/>
</dbReference>
<evidence type="ECO:0000259" key="1">
    <source>
        <dbReference type="PROSITE" id="PS51186"/>
    </source>
</evidence>
<dbReference type="CDD" id="cd04301">
    <property type="entry name" value="NAT_SF"/>
    <property type="match status" value="1"/>
</dbReference>
<comment type="caution">
    <text evidence="2">The sequence shown here is derived from an EMBL/GenBank/DDBJ whole genome shotgun (WGS) entry which is preliminary data.</text>
</comment>
<reference evidence="2 3" key="1">
    <citation type="journal article" date="2015" name="Genome Announc.">
        <title>Expanding the biotechnology potential of lactobacilli through comparative genomics of 213 strains and associated genera.</title>
        <authorList>
            <person name="Sun Z."/>
            <person name="Harris H.M."/>
            <person name="McCann A."/>
            <person name="Guo C."/>
            <person name="Argimon S."/>
            <person name="Zhang W."/>
            <person name="Yang X."/>
            <person name="Jeffery I.B."/>
            <person name="Cooney J.C."/>
            <person name="Kagawa T.F."/>
            <person name="Liu W."/>
            <person name="Song Y."/>
            <person name="Salvetti E."/>
            <person name="Wrobel A."/>
            <person name="Rasinkangas P."/>
            <person name="Parkhill J."/>
            <person name="Rea M.C."/>
            <person name="O'Sullivan O."/>
            <person name="Ritari J."/>
            <person name="Douillard F.P."/>
            <person name="Paul Ross R."/>
            <person name="Yang R."/>
            <person name="Briner A.E."/>
            <person name="Felis G.E."/>
            <person name="de Vos W.M."/>
            <person name="Barrangou R."/>
            <person name="Klaenhammer T.R."/>
            <person name="Caufield P.W."/>
            <person name="Cui Y."/>
            <person name="Zhang H."/>
            <person name="O'Toole P.W."/>
        </authorList>
    </citation>
    <scope>NUCLEOTIDE SEQUENCE [LARGE SCALE GENOMIC DNA]</scope>
    <source>
        <strain evidence="2 3">DSM 22408</strain>
    </source>
</reference>
<evidence type="ECO:0000313" key="2">
    <source>
        <dbReference type="EMBL" id="KRN89540.1"/>
    </source>
</evidence>
<name>A0A0R2KTL1_9LACO</name>
<protein>
    <recommendedName>
        <fullName evidence="1">N-acetyltransferase domain-containing protein</fullName>
    </recommendedName>
</protein>
<dbReference type="EMBL" id="JQBZ01000011">
    <property type="protein sequence ID" value="KRN89540.1"/>
    <property type="molecule type" value="Genomic_DNA"/>
</dbReference>
<proteinExistence type="predicted"/>
<dbReference type="OrthoDB" id="9775804at2"/>
<dbReference type="RefSeq" id="WP_051188923.1">
    <property type="nucleotide sequence ID" value="NZ_AUHP01000015.1"/>
</dbReference>
<gene>
    <name evidence="2" type="ORF">IV53_GL001217</name>
</gene>
<dbReference type="SUPFAM" id="SSF55729">
    <property type="entry name" value="Acyl-CoA N-acyltransferases (Nat)"/>
    <property type="match status" value="1"/>
</dbReference>
<dbReference type="GO" id="GO:0008080">
    <property type="term" value="F:N-acetyltransferase activity"/>
    <property type="evidence" value="ECO:0007669"/>
    <property type="project" value="TreeGrafter"/>
</dbReference>
<dbReference type="InterPro" id="IPR016181">
    <property type="entry name" value="Acyl_CoA_acyltransferase"/>
</dbReference>
<dbReference type="Gene3D" id="3.40.630.30">
    <property type="match status" value="1"/>
</dbReference>
<dbReference type="InterPro" id="IPR039143">
    <property type="entry name" value="GNPNAT1-like"/>
</dbReference>
<evidence type="ECO:0000313" key="3">
    <source>
        <dbReference type="Proteomes" id="UP000051500"/>
    </source>
</evidence>
<dbReference type="InterPro" id="IPR000182">
    <property type="entry name" value="GNAT_dom"/>
</dbReference>
<organism evidence="2 3">
    <name type="scientific">Ligilactobacillus ceti DSM 22408</name>
    <dbReference type="NCBI Taxonomy" id="1122146"/>
    <lineage>
        <taxon>Bacteria</taxon>
        <taxon>Bacillati</taxon>
        <taxon>Bacillota</taxon>
        <taxon>Bacilli</taxon>
        <taxon>Lactobacillales</taxon>
        <taxon>Lactobacillaceae</taxon>
        <taxon>Ligilactobacillus</taxon>
    </lineage>
</organism>
<dbReference type="PANTHER" id="PTHR13355">
    <property type="entry name" value="GLUCOSAMINE 6-PHOSPHATE N-ACETYLTRANSFERASE"/>
    <property type="match status" value="1"/>
</dbReference>
<dbReference type="PATRIC" id="fig|1122146.4.peg.1254"/>
<sequence>MQITIAKPFGKEHVAAMTLRQDVLGTIIDVKKERKVVTFIALDDGRVVGTASLQLYPCKVARIRQVAVSPDCRGKRIGQKMIQAIEDHCRNLNYKYVILTSRVQAVPFYQKMDYTTHFFTFADKNENRSVNLIWMKKVLQPLCEPMCEPIMEEQQYPEFD</sequence>